<feature type="region of interest" description="Disordered" evidence="4">
    <location>
        <begin position="87"/>
        <end position="159"/>
    </location>
</feature>
<dbReference type="InterPro" id="IPR003313">
    <property type="entry name" value="AraC-bd"/>
</dbReference>
<keyword evidence="2 6" id="KW-0238">DNA-binding</keyword>
<dbReference type="InterPro" id="IPR011051">
    <property type="entry name" value="RmlC_Cupin_sf"/>
</dbReference>
<evidence type="ECO:0000256" key="1">
    <source>
        <dbReference type="ARBA" id="ARBA00023015"/>
    </source>
</evidence>
<gene>
    <name evidence="6" type="ORF">HNR02_004667</name>
</gene>
<dbReference type="PANTHER" id="PTHR11019:SF199">
    <property type="entry name" value="HTH-TYPE TRANSCRIPTIONAL REGULATOR NIMR"/>
    <property type="match status" value="1"/>
</dbReference>
<dbReference type="Gene3D" id="1.10.10.60">
    <property type="entry name" value="Homeodomain-like"/>
    <property type="match status" value="1"/>
</dbReference>
<sequence length="552" mass="60780">MTARAEHVERTPGGVTAERVEHDVDVPDDLGEVGRRVVDHLVGAEFLDELPLALARGRDDVGAERFRDLDRDVADPAATAVDEDAIARAHPGEVDQALPRRQPDDRQRRGLDMRERRGLARQVQRRRRHDLRVPVRRPRERRHSEHLVAGPEPPGQRLFDHPADVPAEDERRLTEQGELTFAQARLQRVQPDRLDPDENLGRHGPRFGRVHDGEHLGTAEVVLGDDSHDSPVSGAWNDPGFGPETGRPPAFVHGRRPETGRTTGTTPGKCDIPPSRRTRATLAPMTEIMNEPVLWSADSAVCEPLAHGEGVAPHFHDFGQLRYAATGALVTVTQAGTWVAPANRITWVPPFSVHGSRSYGETDVRLLPVPAASAGRLPAEPSVLVASALMREAYLALLDDREPADGPRARLLLEVVVTELARAPREPLRLPEPSDTRLKAVTDLLHADPADPATLAELGHRTGSSERTLSRLFSSDLSMSFHQWRTLLRVQRAVLELCEGTSVTDTAMRLGWANPSSFIDAFTDLVGQTPGRYRATQVQAARHRRVGVAGRP</sequence>
<feature type="compositionally biased region" description="Basic and acidic residues" evidence="4">
    <location>
        <begin position="101"/>
        <end position="118"/>
    </location>
</feature>
<dbReference type="InterPro" id="IPR009057">
    <property type="entry name" value="Homeodomain-like_sf"/>
</dbReference>
<dbReference type="EMBL" id="JACCFK010000001">
    <property type="protein sequence ID" value="NYI91344.1"/>
    <property type="molecule type" value="Genomic_DNA"/>
</dbReference>
<feature type="compositionally biased region" description="Basic residues" evidence="4">
    <location>
        <begin position="123"/>
        <end position="141"/>
    </location>
</feature>
<feature type="region of interest" description="Disordered" evidence="4">
    <location>
        <begin position="193"/>
        <end position="212"/>
    </location>
</feature>
<keyword evidence="7" id="KW-1185">Reference proteome</keyword>
<keyword evidence="1" id="KW-0805">Transcription regulation</keyword>
<comment type="caution">
    <text evidence="6">The sequence shown here is derived from an EMBL/GenBank/DDBJ whole genome shotgun (WGS) entry which is preliminary data.</text>
</comment>
<evidence type="ECO:0000313" key="7">
    <source>
        <dbReference type="Proteomes" id="UP000549616"/>
    </source>
</evidence>
<dbReference type="PANTHER" id="PTHR11019">
    <property type="entry name" value="HTH-TYPE TRANSCRIPTIONAL REGULATOR NIMR"/>
    <property type="match status" value="1"/>
</dbReference>
<organism evidence="6 7">
    <name type="scientific">Amycolatopsis endophytica</name>
    <dbReference type="NCBI Taxonomy" id="860233"/>
    <lineage>
        <taxon>Bacteria</taxon>
        <taxon>Bacillati</taxon>
        <taxon>Actinomycetota</taxon>
        <taxon>Actinomycetes</taxon>
        <taxon>Pseudonocardiales</taxon>
        <taxon>Pseudonocardiaceae</taxon>
        <taxon>Amycolatopsis</taxon>
    </lineage>
</organism>
<dbReference type="AlphaFoldDB" id="A0A853B994"/>
<evidence type="ECO:0000256" key="3">
    <source>
        <dbReference type="ARBA" id="ARBA00023163"/>
    </source>
</evidence>
<dbReference type="InterPro" id="IPR018060">
    <property type="entry name" value="HTH_AraC"/>
</dbReference>
<evidence type="ECO:0000256" key="4">
    <source>
        <dbReference type="SAM" id="MobiDB-lite"/>
    </source>
</evidence>
<name>A0A853B994_9PSEU</name>
<dbReference type="AntiFam" id="ANF00097">
    <property type="entry name" value="Shadow ORF (opposite CRYZ)"/>
</dbReference>
<dbReference type="GO" id="GO:0043565">
    <property type="term" value="F:sequence-specific DNA binding"/>
    <property type="evidence" value="ECO:0007669"/>
    <property type="project" value="InterPro"/>
</dbReference>
<dbReference type="Pfam" id="PF12833">
    <property type="entry name" value="HTH_18"/>
    <property type="match status" value="1"/>
</dbReference>
<accession>A0A853B994</accession>
<dbReference type="SMART" id="SM00342">
    <property type="entry name" value="HTH_ARAC"/>
    <property type="match status" value="1"/>
</dbReference>
<dbReference type="GO" id="GO:0003700">
    <property type="term" value="F:DNA-binding transcription factor activity"/>
    <property type="evidence" value="ECO:0007669"/>
    <property type="project" value="InterPro"/>
</dbReference>
<feature type="region of interest" description="Disordered" evidence="4">
    <location>
        <begin position="236"/>
        <end position="275"/>
    </location>
</feature>
<evidence type="ECO:0000259" key="5">
    <source>
        <dbReference type="PROSITE" id="PS01124"/>
    </source>
</evidence>
<proteinExistence type="predicted"/>
<evidence type="ECO:0000313" key="6">
    <source>
        <dbReference type="EMBL" id="NYI91344.1"/>
    </source>
</evidence>
<feature type="domain" description="HTH araC/xylS-type" evidence="5">
    <location>
        <begin position="439"/>
        <end position="536"/>
    </location>
</feature>
<keyword evidence="3" id="KW-0804">Transcription</keyword>
<reference evidence="6 7" key="1">
    <citation type="submission" date="2020-07" db="EMBL/GenBank/DDBJ databases">
        <title>Sequencing the genomes of 1000 actinobacteria strains.</title>
        <authorList>
            <person name="Klenk H.-P."/>
        </authorList>
    </citation>
    <scope>NUCLEOTIDE SEQUENCE [LARGE SCALE GENOMIC DNA]</scope>
    <source>
        <strain evidence="6 7">DSM 104006</strain>
    </source>
</reference>
<dbReference type="PROSITE" id="PS01124">
    <property type="entry name" value="HTH_ARAC_FAMILY_2"/>
    <property type="match status" value="1"/>
</dbReference>
<dbReference type="SUPFAM" id="SSF46689">
    <property type="entry name" value="Homeodomain-like"/>
    <property type="match status" value="1"/>
</dbReference>
<dbReference type="Pfam" id="PF02311">
    <property type="entry name" value="AraC_binding"/>
    <property type="match status" value="1"/>
</dbReference>
<dbReference type="SUPFAM" id="SSF51182">
    <property type="entry name" value="RmlC-like cupins"/>
    <property type="match status" value="1"/>
</dbReference>
<evidence type="ECO:0000256" key="2">
    <source>
        <dbReference type="ARBA" id="ARBA00023125"/>
    </source>
</evidence>
<protein>
    <submittedName>
        <fullName evidence="6">AraC-like DNA-binding protein</fullName>
    </submittedName>
</protein>
<dbReference type="Proteomes" id="UP000549616">
    <property type="component" value="Unassembled WGS sequence"/>
</dbReference>